<geneLocation type="plasmid" evidence="2">
    <name>pjcm18538 dna</name>
</geneLocation>
<organism evidence="1 2">
    <name type="scientific">Mycolicibacterium arabiense</name>
    <dbReference type="NCBI Taxonomy" id="1286181"/>
    <lineage>
        <taxon>Bacteria</taxon>
        <taxon>Bacillati</taxon>
        <taxon>Actinomycetota</taxon>
        <taxon>Actinomycetes</taxon>
        <taxon>Mycobacteriales</taxon>
        <taxon>Mycobacteriaceae</taxon>
        <taxon>Mycolicibacterium</taxon>
    </lineage>
</organism>
<dbReference type="AlphaFoldDB" id="A0A7I7S100"/>
<proteinExistence type="predicted"/>
<evidence type="ECO:0000313" key="1">
    <source>
        <dbReference type="EMBL" id="BBY50552.1"/>
    </source>
</evidence>
<dbReference type="KEGG" id="marz:MARA_40200"/>
<dbReference type="RefSeq" id="WP_163920082.1">
    <property type="nucleotide sequence ID" value="NZ_AP022593.1"/>
</dbReference>
<dbReference type="Proteomes" id="UP000467428">
    <property type="component" value="Chromosome"/>
</dbReference>
<protein>
    <submittedName>
        <fullName evidence="1">Uncharacterized protein</fullName>
    </submittedName>
</protein>
<gene>
    <name evidence="1" type="ORF">MARA_40200</name>
</gene>
<dbReference type="EMBL" id="AP022593">
    <property type="protein sequence ID" value="BBY50552.1"/>
    <property type="molecule type" value="Genomic_DNA"/>
</dbReference>
<name>A0A7I7S100_9MYCO</name>
<keyword evidence="2" id="KW-1185">Reference proteome</keyword>
<reference evidence="1 2" key="1">
    <citation type="journal article" date="2019" name="Emerg. Microbes Infect.">
        <title>Comprehensive subspecies identification of 175 nontuberculous mycobacteria species based on 7547 genomic profiles.</title>
        <authorList>
            <person name="Matsumoto Y."/>
            <person name="Kinjo T."/>
            <person name="Motooka D."/>
            <person name="Nabeya D."/>
            <person name="Jung N."/>
            <person name="Uechi K."/>
            <person name="Horii T."/>
            <person name="Iida T."/>
            <person name="Fujita J."/>
            <person name="Nakamura S."/>
        </authorList>
    </citation>
    <scope>NUCLEOTIDE SEQUENCE [LARGE SCALE GENOMIC DNA]</scope>
    <source>
        <strain evidence="1 2">JCM 18538</strain>
    </source>
</reference>
<accession>A0A7I7S100</accession>
<evidence type="ECO:0000313" key="2">
    <source>
        <dbReference type="Proteomes" id="UP000467428"/>
    </source>
</evidence>
<sequence length="156" mass="17052">MSWDDPDRCWRFPVGEEPPGDLPSAWASAFSAVTRDLGCRRDGRSIGFDNVVWTIVANDGAVGVGFSLTGEADVGAYRRCMNYRLNTTAAQALVWLADDVQYELAGYEFVQWPMSGRRILEPRVVDDRAVWVDPITGTIAAAIGELCPPGTEPTPS</sequence>